<protein>
    <submittedName>
        <fullName evidence="2">Uncharacterized protein</fullName>
    </submittedName>
</protein>
<keyword evidence="3" id="KW-1185">Reference proteome</keyword>
<comment type="caution">
    <text evidence="2">The sequence shown here is derived from an EMBL/GenBank/DDBJ whole genome shotgun (WGS) entry which is preliminary data.</text>
</comment>
<evidence type="ECO:0000313" key="3">
    <source>
        <dbReference type="Proteomes" id="UP001519460"/>
    </source>
</evidence>
<reference evidence="2 3" key="1">
    <citation type="journal article" date="2023" name="Sci. Data">
        <title>Genome assembly of the Korean intertidal mud-creeper Batillaria attramentaria.</title>
        <authorList>
            <person name="Patra A.K."/>
            <person name="Ho P.T."/>
            <person name="Jun S."/>
            <person name="Lee S.J."/>
            <person name="Kim Y."/>
            <person name="Won Y.J."/>
        </authorList>
    </citation>
    <scope>NUCLEOTIDE SEQUENCE [LARGE SCALE GENOMIC DNA]</scope>
    <source>
        <strain evidence="2">Wonlab-2016</strain>
    </source>
</reference>
<sequence>MGSASSRDYPWEREQHDGSVCQRIGPSREIERKDGSVREILRKLDSHQQYNLSAECSLPYVEMSHSQRTRMITSLSHKGVQYQHTALNYKASTEINQHNTGGVGWGQGNCA</sequence>
<accession>A0ABD0J4W5</accession>
<feature type="region of interest" description="Disordered" evidence="1">
    <location>
        <begin position="1"/>
        <end position="31"/>
    </location>
</feature>
<organism evidence="2 3">
    <name type="scientific">Batillaria attramentaria</name>
    <dbReference type="NCBI Taxonomy" id="370345"/>
    <lineage>
        <taxon>Eukaryota</taxon>
        <taxon>Metazoa</taxon>
        <taxon>Spiralia</taxon>
        <taxon>Lophotrochozoa</taxon>
        <taxon>Mollusca</taxon>
        <taxon>Gastropoda</taxon>
        <taxon>Caenogastropoda</taxon>
        <taxon>Sorbeoconcha</taxon>
        <taxon>Cerithioidea</taxon>
        <taxon>Batillariidae</taxon>
        <taxon>Batillaria</taxon>
    </lineage>
</organism>
<dbReference type="AlphaFoldDB" id="A0ABD0J4W5"/>
<dbReference type="EMBL" id="JACVVK020000643">
    <property type="protein sequence ID" value="KAK7461169.1"/>
    <property type="molecule type" value="Genomic_DNA"/>
</dbReference>
<evidence type="ECO:0000256" key="1">
    <source>
        <dbReference type="SAM" id="MobiDB-lite"/>
    </source>
</evidence>
<dbReference type="Proteomes" id="UP001519460">
    <property type="component" value="Unassembled WGS sequence"/>
</dbReference>
<evidence type="ECO:0000313" key="2">
    <source>
        <dbReference type="EMBL" id="KAK7461169.1"/>
    </source>
</evidence>
<name>A0ABD0J4W5_9CAEN</name>
<proteinExistence type="predicted"/>
<gene>
    <name evidence="2" type="ORF">BaRGS_00038789</name>
</gene>